<evidence type="ECO:0000256" key="6">
    <source>
        <dbReference type="ARBA" id="ARBA00023014"/>
    </source>
</evidence>
<dbReference type="GO" id="GO:0016491">
    <property type="term" value="F:oxidoreductase activity"/>
    <property type="evidence" value="ECO:0007669"/>
    <property type="project" value="UniProtKB-KW"/>
</dbReference>
<reference evidence="8 9" key="1">
    <citation type="submission" date="2019-03" db="EMBL/GenBank/DDBJ databases">
        <title>Genomic Encyclopedia of Archaeal and Bacterial Type Strains, Phase II (KMG-II): from individual species to whole genera.</title>
        <authorList>
            <person name="Goeker M."/>
        </authorList>
    </citation>
    <scope>NUCLEOTIDE SEQUENCE [LARGE SCALE GENOMIC DNA]</scope>
    <source>
        <strain evidence="8 9">DSM 26433</strain>
    </source>
</reference>
<keyword evidence="1" id="KW-0004">4Fe-4S</keyword>
<dbReference type="RefSeq" id="WP_132860155.1">
    <property type="nucleotide sequence ID" value="NZ_SMGR01000001.1"/>
</dbReference>
<dbReference type="AlphaFoldDB" id="A0A4R1NQR8"/>
<dbReference type="Pfam" id="PF03460">
    <property type="entry name" value="NIR_SIR_ferr"/>
    <property type="match status" value="1"/>
</dbReference>
<evidence type="ECO:0000256" key="1">
    <source>
        <dbReference type="ARBA" id="ARBA00022485"/>
    </source>
</evidence>
<evidence type="ECO:0000256" key="3">
    <source>
        <dbReference type="ARBA" id="ARBA00022723"/>
    </source>
</evidence>
<dbReference type="PANTHER" id="PTHR32439:SF9">
    <property type="entry name" value="BLR3264 PROTEIN"/>
    <property type="match status" value="1"/>
</dbReference>
<keyword evidence="6" id="KW-0411">Iron-sulfur</keyword>
<dbReference type="PANTHER" id="PTHR32439">
    <property type="entry name" value="FERREDOXIN--NITRITE REDUCTASE, CHLOROPLASTIC"/>
    <property type="match status" value="1"/>
</dbReference>
<proteinExistence type="predicted"/>
<keyword evidence="5" id="KW-0408">Iron</keyword>
<sequence>MTSEPDRSLAKGWCPGAFTPMMSGDGLVVRVRPVMARLSQQQVFGLCEIALELGSGLIDLTSRANLQIRGVTETDHERVLQRLDDLGLLPDEPDLEARRNFLIPPMWRVNDAAHRIALDLMQRLAEFPELPAKMGFAIDTGPSPVFARSSADFRIERTADGSLMLRADGASRGRLVTVDSAVDSTLEMAEWFVATGGSENRRMARHVSLTQMPAEWQAVLPASNASPIVPGPSELGAVFGVAFGQISAKSLMHLSEATRATAMRVTPWRMFLLEGTDVTQTSEFICDADDPLLTIDACPGTPFCTSASVETRSVARQLARHKTTALHVSGCAKGCARPRVCATTLVGRDGRFDLVQNGTPWDHPTRTGLAPDTLIDALGEL</sequence>
<evidence type="ECO:0000259" key="7">
    <source>
        <dbReference type="Pfam" id="PF03460"/>
    </source>
</evidence>
<dbReference type="InterPro" id="IPR012798">
    <property type="entry name" value="Cbl_synth_CobG-like"/>
</dbReference>
<keyword evidence="2" id="KW-0349">Heme</keyword>
<name>A0A4R1NQR8_9RHOB</name>
<dbReference type="Gene3D" id="3.30.413.10">
    <property type="entry name" value="Sulfite Reductase Hemoprotein, domain 1"/>
    <property type="match status" value="2"/>
</dbReference>
<dbReference type="NCBIfam" id="TIGR02435">
    <property type="entry name" value="CobG"/>
    <property type="match status" value="1"/>
</dbReference>
<dbReference type="GO" id="GO:0051539">
    <property type="term" value="F:4 iron, 4 sulfur cluster binding"/>
    <property type="evidence" value="ECO:0007669"/>
    <property type="project" value="UniProtKB-KW"/>
</dbReference>
<dbReference type="InterPro" id="IPR036136">
    <property type="entry name" value="Nit/Sulf_reduc_fer-like_dom_sf"/>
</dbReference>
<dbReference type="EMBL" id="SMGR01000001">
    <property type="protein sequence ID" value="TCL10191.1"/>
    <property type="molecule type" value="Genomic_DNA"/>
</dbReference>
<keyword evidence="9" id="KW-1185">Reference proteome</keyword>
<feature type="domain" description="Nitrite/Sulfite reductase ferredoxin-like" evidence="7">
    <location>
        <begin position="22"/>
        <end position="85"/>
    </location>
</feature>
<accession>A0A4R1NQR8</accession>
<gene>
    <name evidence="8" type="ORF">BXY66_2260</name>
</gene>
<keyword evidence="3" id="KW-0479">Metal-binding</keyword>
<evidence type="ECO:0000256" key="2">
    <source>
        <dbReference type="ARBA" id="ARBA00022617"/>
    </source>
</evidence>
<dbReference type="Proteomes" id="UP000295673">
    <property type="component" value="Unassembled WGS sequence"/>
</dbReference>
<protein>
    <submittedName>
        <fullName evidence="8">Precorrin-3B synthase</fullName>
    </submittedName>
</protein>
<dbReference type="InterPro" id="IPR051329">
    <property type="entry name" value="NIR_SIR_4Fe-4S"/>
</dbReference>
<dbReference type="InterPro" id="IPR005117">
    <property type="entry name" value="NiRdtase/SiRdtase_haem-b_fer"/>
</dbReference>
<dbReference type="InterPro" id="IPR045854">
    <property type="entry name" value="NO2/SO3_Rdtase_4Fe4S_sf"/>
</dbReference>
<evidence type="ECO:0000256" key="5">
    <source>
        <dbReference type="ARBA" id="ARBA00023004"/>
    </source>
</evidence>
<evidence type="ECO:0000313" key="9">
    <source>
        <dbReference type="Proteomes" id="UP000295673"/>
    </source>
</evidence>
<dbReference type="GO" id="GO:0046872">
    <property type="term" value="F:metal ion binding"/>
    <property type="evidence" value="ECO:0007669"/>
    <property type="project" value="UniProtKB-KW"/>
</dbReference>
<dbReference type="Gene3D" id="3.90.480.10">
    <property type="entry name" value="Sulfite Reductase Hemoprotein,Domain 2"/>
    <property type="match status" value="1"/>
</dbReference>
<dbReference type="OrthoDB" id="7459360at2"/>
<keyword evidence="4" id="KW-0560">Oxidoreductase</keyword>
<dbReference type="SUPFAM" id="SSF56014">
    <property type="entry name" value="Nitrite and sulphite reductase 4Fe-4S domain-like"/>
    <property type="match status" value="1"/>
</dbReference>
<organism evidence="8 9">
    <name type="scientific">Shimia isoporae</name>
    <dbReference type="NCBI Taxonomy" id="647720"/>
    <lineage>
        <taxon>Bacteria</taxon>
        <taxon>Pseudomonadati</taxon>
        <taxon>Pseudomonadota</taxon>
        <taxon>Alphaproteobacteria</taxon>
        <taxon>Rhodobacterales</taxon>
        <taxon>Roseobacteraceae</taxon>
    </lineage>
</organism>
<comment type="caution">
    <text evidence="8">The sequence shown here is derived from an EMBL/GenBank/DDBJ whole genome shotgun (WGS) entry which is preliminary data.</text>
</comment>
<dbReference type="SUPFAM" id="SSF55124">
    <property type="entry name" value="Nitrite/Sulfite reductase N-terminal domain-like"/>
    <property type="match status" value="1"/>
</dbReference>
<evidence type="ECO:0000256" key="4">
    <source>
        <dbReference type="ARBA" id="ARBA00023002"/>
    </source>
</evidence>
<evidence type="ECO:0000313" key="8">
    <source>
        <dbReference type="EMBL" id="TCL10191.1"/>
    </source>
</evidence>